<sequence length="127" mass="14790">MSFWDYYRMVEQGTLVNFEEFKQNSELKEKVKEGIKGMLKILTSEISTIIKFNSYEEAVWQLLRLNIISASLAQELLDIFPVINNIENADDNILYSMLVRIMEDIEETLIKISEYKGKISNSNSLQV</sequence>
<dbReference type="Proteomes" id="UP001319921">
    <property type="component" value="Chromosome"/>
</dbReference>
<evidence type="ECO:0000313" key="2">
    <source>
        <dbReference type="Proteomes" id="UP001319921"/>
    </source>
</evidence>
<reference evidence="1 2" key="1">
    <citation type="journal article" date="2022" name="Microbiol. Resour. Announc.">
        <title>Complete Genome Sequence of the Hyperthermophilic and Acidophilic Archaeon Saccharolobus caldissimus Strain HS-3T.</title>
        <authorList>
            <person name="Sakai H.D."/>
            <person name="Kurosawa N."/>
        </authorList>
    </citation>
    <scope>NUCLEOTIDE SEQUENCE [LARGE SCALE GENOMIC DNA]</scope>
    <source>
        <strain evidence="1 2">JCM32116</strain>
    </source>
</reference>
<evidence type="ECO:0000313" key="1">
    <source>
        <dbReference type="EMBL" id="BDB99046.1"/>
    </source>
</evidence>
<dbReference type="KEGG" id="scas:SACC_20630"/>
<keyword evidence="2" id="KW-1185">Reference proteome</keyword>
<protein>
    <submittedName>
        <fullName evidence="1">Uncharacterized protein</fullName>
    </submittedName>
</protein>
<name>A0AAQ4CTB5_9CREN</name>
<dbReference type="RefSeq" id="WP_229569398.1">
    <property type="nucleotide sequence ID" value="NZ_AP025226.1"/>
</dbReference>
<proteinExistence type="predicted"/>
<accession>A0AAQ4CTB5</accession>
<dbReference type="GeneID" id="68866793"/>
<organism evidence="1 2">
    <name type="scientific">Saccharolobus caldissimus</name>
    <dbReference type="NCBI Taxonomy" id="1702097"/>
    <lineage>
        <taxon>Archaea</taxon>
        <taxon>Thermoproteota</taxon>
        <taxon>Thermoprotei</taxon>
        <taxon>Sulfolobales</taxon>
        <taxon>Sulfolobaceae</taxon>
        <taxon>Saccharolobus</taxon>
    </lineage>
</organism>
<dbReference type="EMBL" id="AP025226">
    <property type="protein sequence ID" value="BDB99046.1"/>
    <property type="molecule type" value="Genomic_DNA"/>
</dbReference>
<dbReference type="AlphaFoldDB" id="A0AAQ4CTB5"/>
<gene>
    <name evidence="1" type="ORF">SACC_20630</name>
</gene>